<feature type="transmembrane region" description="Helical" evidence="1">
    <location>
        <begin position="62"/>
        <end position="84"/>
    </location>
</feature>
<dbReference type="RefSeq" id="WP_018662048.1">
    <property type="nucleotide sequence ID" value="NZ_HF952018.1"/>
</dbReference>
<dbReference type="PIRSF" id="PIRSF038973">
    <property type="entry name" value="SpoIIM"/>
    <property type="match status" value="1"/>
</dbReference>
<proteinExistence type="predicted"/>
<dbReference type="eggNOG" id="COG1300">
    <property type="taxonomic scope" value="Bacteria"/>
</dbReference>
<keyword evidence="3" id="KW-1185">Reference proteome</keyword>
<keyword evidence="1" id="KW-0812">Transmembrane</keyword>
<dbReference type="InterPro" id="IPR014196">
    <property type="entry name" value="SpoIIM"/>
</dbReference>
<comment type="caution">
    <text evidence="2">The sequence shown here is derived from an EMBL/GenBank/DDBJ whole genome shotgun (WGS) entry which is preliminary data.</text>
</comment>
<gene>
    <name evidence="2" type="ORF">TCEL_00238</name>
</gene>
<sequence length="196" mass="22018">MVVFFVILFFAIGLSVGAFTSKALDTDSKQNILIFMNNFFHTIGNENVESKAVFIRAFKNNIQFIIIIWLLCLTYIGVPIVFLVDLFRGFILGFTISFCIQSMGLKGLLFLIIAVVPQNIIYVPCIIVASALAVDYGLSIFKRNVNKVYYHKNNTNLINLSLILAIIFLIMTVASIYEAFVVPTIIKKLSGFLIIQ</sequence>
<feature type="transmembrane region" description="Helical" evidence="1">
    <location>
        <begin position="162"/>
        <end position="186"/>
    </location>
</feature>
<keyword evidence="1" id="KW-0472">Membrane</keyword>
<dbReference type="Proteomes" id="UP000014923">
    <property type="component" value="Unassembled WGS sequence"/>
</dbReference>
<evidence type="ECO:0000313" key="3">
    <source>
        <dbReference type="Proteomes" id="UP000014923"/>
    </source>
</evidence>
<name>R7RPR6_9CLOT</name>
<dbReference type="InterPro" id="IPR002798">
    <property type="entry name" value="SpoIIM-like"/>
</dbReference>
<keyword evidence="1" id="KW-1133">Transmembrane helix</keyword>
<dbReference type="HOGENOM" id="CLU_085980_0_0_9"/>
<dbReference type="SUPFAM" id="SSF82866">
    <property type="entry name" value="Multidrug efflux transporter AcrB transmembrane domain"/>
    <property type="match status" value="1"/>
</dbReference>
<feature type="transmembrane region" description="Helical" evidence="1">
    <location>
        <begin position="120"/>
        <end position="141"/>
    </location>
</feature>
<evidence type="ECO:0000313" key="2">
    <source>
        <dbReference type="EMBL" id="CDF58192.1"/>
    </source>
</evidence>
<dbReference type="EMBL" id="CAVN010000095">
    <property type="protein sequence ID" value="CDF58192.1"/>
    <property type="molecule type" value="Genomic_DNA"/>
</dbReference>
<dbReference type="NCBIfam" id="TIGR02831">
    <property type="entry name" value="spo_II_M"/>
    <property type="match status" value="1"/>
</dbReference>
<feature type="transmembrane region" description="Helical" evidence="1">
    <location>
        <begin position="91"/>
        <end position="114"/>
    </location>
</feature>
<protein>
    <submittedName>
        <fullName evidence="2">Stage II sporulation protein M (SpoIIM)</fullName>
    </submittedName>
</protein>
<dbReference type="AlphaFoldDB" id="R7RPR6"/>
<dbReference type="OrthoDB" id="1707382at2"/>
<accession>R7RPR6</accession>
<reference evidence="2" key="1">
    <citation type="submission" date="2013-03" db="EMBL/GenBank/DDBJ databases">
        <title>Draft genome sequence of the hydrogen-ethanol-producing anaerobic alkalithermophilic Caloramator celere.</title>
        <authorList>
            <person name="Ciranna A."/>
            <person name="Larjo A."/>
            <person name="Kivisto A."/>
            <person name="Santala V."/>
            <person name="Roos C."/>
            <person name="Karp M."/>
        </authorList>
    </citation>
    <scope>NUCLEOTIDE SEQUENCE [LARGE SCALE GENOMIC DNA]</scope>
    <source>
        <strain evidence="2">DSM 8682</strain>
    </source>
</reference>
<evidence type="ECO:0000256" key="1">
    <source>
        <dbReference type="SAM" id="Phobius"/>
    </source>
</evidence>
<organism evidence="2 3">
    <name type="scientific">Thermobrachium celere DSM 8682</name>
    <dbReference type="NCBI Taxonomy" id="941824"/>
    <lineage>
        <taxon>Bacteria</taxon>
        <taxon>Bacillati</taxon>
        <taxon>Bacillota</taxon>
        <taxon>Clostridia</taxon>
        <taxon>Eubacteriales</taxon>
        <taxon>Clostridiaceae</taxon>
        <taxon>Thermobrachium</taxon>
    </lineage>
</organism>
<dbReference type="Pfam" id="PF01944">
    <property type="entry name" value="SpoIIM"/>
    <property type="match status" value="1"/>
</dbReference>